<dbReference type="PANTHER" id="PTHR33910:SF1">
    <property type="entry name" value="PROTEIN TRANSLOCASE SUBUNIT SECE"/>
    <property type="match status" value="1"/>
</dbReference>
<feature type="compositionally biased region" description="Basic and acidic residues" evidence="10">
    <location>
        <begin position="1"/>
        <end position="11"/>
    </location>
</feature>
<dbReference type="Pfam" id="PF00584">
    <property type="entry name" value="SecE"/>
    <property type="match status" value="1"/>
</dbReference>
<dbReference type="InterPro" id="IPR001901">
    <property type="entry name" value="Translocase_SecE/Sec61-g"/>
</dbReference>
<gene>
    <name evidence="9" type="primary">secE</name>
    <name evidence="11" type="ORF">FM114_03710</name>
</gene>
<keyword evidence="5 9" id="KW-0653">Protein transport</keyword>
<comment type="function">
    <text evidence="9">Essential subunit of the Sec protein translocation channel SecYEG. Clamps together the 2 halves of SecY. May contact the channel plug during translocation.</text>
</comment>
<dbReference type="GO" id="GO:0008320">
    <property type="term" value="F:protein transmembrane transporter activity"/>
    <property type="evidence" value="ECO:0007669"/>
    <property type="project" value="UniProtKB-UniRule"/>
</dbReference>
<dbReference type="Gene3D" id="1.20.5.1030">
    <property type="entry name" value="Preprotein translocase secy subunit"/>
    <property type="match status" value="1"/>
</dbReference>
<evidence type="ECO:0000256" key="5">
    <source>
        <dbReference type="ARBA" id="ARBA00022927"/>
    </source>
</evidence>
<accession>A0A1R4IUN0</accession>
<dbReference type="PROSITE" id="PS01067">
    <property type="entry name" value="SECE_SEC61G"/>
    <property type="match status" value="1"/>
</dbReference>
<sequence length="243" mass="26555">MADDQTRKSFDDAGDESGQTFESHGIEDQADGPSGENLSRHGGSTEAAEIPADIFDDEAEELAAEPVEDQTPGHADPQDVVIDDQQQLAEAEAVAARARSSRPVRRQRSSAVEETQEEQGLAEESEAQVASESVEAPRQSMPRPVRRPVKRDQSSEERVSAPAKRREKNVERSASSGQVAHRRTTPAAFVGQSAAELRKVIWPTSSQLSQYFVVVLLFVLFIVAYVGLLDPAFGWVLLKFLGK</sequence>
<name>A0A1R4IUN0_9ACTN</name>
<dbReference type="HAMAP" id="MF_00422">
    <property type="entry name" value="SecE"/>
    <property type="match status" value="1"/>
</dbReference>
<comment type="similarity">
    <text evidence="9">Belongs to the SecE/SEC61-gamma family.</text>
</comment>
<comment type="subunit">
    <text evidence="9">Component of the Sec protein translocase complex. Heterotrimer consisting of SecY, SecE and SecG subunits. The heterotrimers can form oligomers, although 1 heterotrimer is thought to be able to translocate proteins. Interacts with the ribosome. Interacts with SecDF, and other proteins may be involved. Interacts with SecA.</text>
</comment>
<dbReference type="STRING" id="1255658.FM114_03710"/>
<keyword evidence="8 9" id="KW-0472">Membrane</keyword>
<comment type="subcellular location">
    <subcellularLocation>
        <location evidence="9">Cell membrane</location>
        <topology evidence="9">Single-pass membrane protein</topology>
    </subcellularLocation>
    <subcellularLocation>
        <location evidence="1">Membrane</location>
    </subcellularLocation>
</comment>
<feature type="region of interest" description="Disordered" evidence="10">
    <location>
        <begin position="1"/>
        <end position="185"/>
    </location>
</feature>
<evidence type="ECO:0000256" key="7">
    <source>
        <dbReference type="ARBA" id="ARBA00023010"/>
    </source>
</evidence>
<dbReference type="Proteomes" id="UP000188342">
    <property type="component" value="Unassembled WGS sequence"/>
</dbReference>
<evidence type="ECO:0000256" key="2">
    <source>
        <dbReference type="ARBA" id="ARBA00022448"/>
    </source>
</evidence>
<evidence type="ECO:0000256" key="8">
    <source>
        <dbReference type="ARBA" id="ARBA00023136"/>
    </source>
</evidence>
<dbReference type="GO" id="GO:0005886">
    <property type="term" value="C:plasma membrane"/>
    <property type="evidence" value="ECO:0007669"/>
    <property type="project" value="UniProtKB-SubCell"/>
</dbReference>
<dbReference type="RefSeq" id="WP_245995543.1">
    <property type="nucleotide sequence ID" value="NZ_FUKQ01000012.1"/>
</dbReference>
<organism evidence="11 12">
    <name type="scientific">Luteococcus japonicus LSP_Lj1</name>
    <dbReference type="NCBI Taxonomy" id="1255658"/>
    <lineage>
        <taxon>Bacteria</taxon>
        <taxon>Bacillati</taxon>
        <taxon>Actinomycetota</taxon>
        <taxon>Actinomycetes</taxon>
        <taxon>Propionibacteriales</taxon>
        <taxon>Propionibacteriaceae</taxon>
        <taxon>Luteococcus</taxon>
    </lineage>
</organism>
<reference evidence="11 12" key="1">
    <citation type="submission" date="2017-02" db="EMBL/GenBank/DDBJ databases">
        <authorList>
            <person name="Peterson S.W."/>
        </authorList>
    </citation>
    <scope>NUCLEOTIDE SEQUENCE [LARGE SCALE GENOMIC DNA]</scope>
    <source>
        <strain evidence="11 12">LSP_Lj1</strain>
    </source>
</reference>
<feature type="transmembrane region" description="Helical" evidence="9">
    <location>
        <begin position="211"/>
        <end position="238"/>
    </location>
</feature>
<feature type="compositionally biased region" description="Basic residues" evidence="10">
    <location>
        <begin position="99"/>
        <end position="108"/>
    </location>
</feature>
<evidence type="ECO:0000256" key="9">
    <source>
        <dbReference type="HAMAP-Rule" id="MF_00422"/>
    </source>
</evidence>
<dbReference type="GO" id="GO:0009306">
    <property type="term" value="P:protein secretion"/>
    <property type="evidence" value="ECO:0007669"/>
    <property type="project" value="UniProtKB-UniRule"/>
</dbReference>
<dbReference type="NCBIfam" id="TIGR00964">
    <property type="entry name" value="secE_bact"/>
    <property type="match status" value="1"/>
</dbReference>
<feature type="compositionally biased region" description="Low complexity" evidence="10">
    <location>
        <begin position="78"/>
        <end position="98"/>
    </location>
</feature>
<feature type="compositionally biased region" description="Basic and acidic residues" evidence="10">
    <location>
        <begin position="150"/>
        <end position="159"/>
    </location>
</feature>
<dbReference type="PANTHER" id="PTHR33910">
    <property type="entry name" value="PROTEIN TRANSLOCASE SUBUNIT SECE"/>
    <property type="match status" value="1"/>
</dbReference>
<keyword evidence="7 9" id="KW-0811">Translocation</keyword>
<dbReference type="InterPro" id="IPR038379">
    <property type="entry name" value="SecE_sf"/>
</dbReference>
<dbReference type="InterPro" id="IPR005807">
    <property type="entry name" value="SecE_bac"/>
</dbReference>
<feature type="compositionally biased region" description="Low complexity" evidence="10">
    <location>
        <begin position="127"/>
        <end position="136"/>
    </location>
</feature>
<dbReference type="AlphaFoldDB" id="A0A1R4IUN0"/>
<dbReference type="EMBL" id="FUKQ01000012">
    <property type="protein sequence ID" value="SJN23369.1"/>
    <property type="molecule type" value="Genomic_DNA"/>
</dbReference>
<keyword evidence="2 9" id="KW-0813">Transport</keyword>
<keyword evidence="6 9" id="KW-1133">Transmembrane helix</keyword>
<evidence type="ECO:0000313" key="11">
    <source>
        <dbReference type="EMBL" id="SJN23369.1"/>
    </source>
</evidence>
<feature type="compositionally biased region" description="Acidic residues" evidence="10">
    <location>
        <begin position="54"/>
        <end position="68"/>
    </location>
</feature>
<evidence type="ECO:0000256" key="6">
    <source>
        <dbReference type="ARBA" id="ARBA00022989"/>
    </source>
</evidence>
<evidence type="ECO:0000256" key="1">
    <source>
        <dbReference type="ARBA" id="ARBA00004370"/>
    </source>
</evidence>
<proteinExistence type="inferred from homology"/>
<dbReference type="GO" id="GO:0065002">
    <property type="term" value="P:intracellular protein transmembrane transport"/>
    <property type="evidence" value="ECO:0007669"/>
    <property type="project" value="UniProtKB-UniRule"/>
</dbReference>
<feature type="compositionally biased region" description="Acidic residues" evidence="10">
    <location>
        <begin position="114"/>
        <end position="126"/>
    </location>
</feature>
<protein>
    <recommendedName>
        <fullName evidence="9">Protein translocase subunit SecE</fullName>
    </recommendedName>
</protein>
<keyword evidence="12" id="KW-1185">Reference proteome</keyword>
<keyword evidence="3 9" id="KW-1003">Cell membrane</keyword>
<keyword evidence="4 9" id="KW-0812">Transmembrane</keyword>
<evidence type="ECO:0000313" key="12">
    <source>
        <dbReference type="Proteomes" id="UP000188342"/>
    </source>
</evidence>
<evidence type="ECO:0000256" key="10">
    <source>
        <dbReference type="SAM" id="MobiDB-lite"/>
    </source>
</evidence>
<evidence type="ECO:0000256" key="4">
    <source>
        <dbReference type="ARBA" id="ARBA00022692"/>
    </source>
</evidence>
<dbReference type="GO" id="GO:0043952">
    <property type="term" value="P:protein transport by the Sec complex"/>
    <property type="evidence" value="ECO:0007669"/>
    <property type="project" value="UniProtKB-UniRule"/>
</dbReference>
<dbReference type="GO" id="GO:0006605">
    <property type="term" value="P:protein targeting"/>
    <property type="evidence" value="ECO:0007669"/>
    <property type="project" value="UniProtKB-UniRule"/>
</dbReference>
<evidence type="ECO:0000256" key="3">
    <source>
        <dbReference type="ARBA" id="ARBA00022475"/>
    </source>
</evidence>